<comment type="caution">
    <text evidence="2">The sequence shown here is derived from an EMBL/GenBank/DDBJ whole genome shotgun (WGS) entry which is preliminary data.</text>
</comment>
<keyword evidence="1" id="KW-0812">Transmembrane</keyword>
<dbReference type="Proteomes" id="UP000189761">
    <property type="component" value="Unassembled WGS sequence"/>
</dbReference>
<feature type="transmembrane region" description="Helical" evidence="1">
    <location>
        <begin position="65"/>
        <end position="81"/>
    </location>
</feature>
<name>A0A8E2LBI7_9BACI</name>
<evidence type="ECO:0000313" key="3">
    <source>
        <dbReference type="Proteomes" id="UP000189761"/>
    </source>
</evidence>
<evidence type="ECO:0000313" key="2">
    <source>
        <dbReference type="EMBL" id="OOP65980.1"/>
    </source>
</evidence>
<gene>
    <name evidence="2" type="ORF">BWZ43_23345</name>
</gene>
<feature type="transmembrane region" description="Helical" evidence="1">
    <location>
        <begin position="38"/>
        <end position="60"/>
    </location>
</feature>
<feature type="transmembrane region" description="Helical" evidence="1">
    <location>
        <begin position="87"/>
        <end position="105"/>
    </location>
</feature>
<accession>A0A8E2LBI7</accession>
<proteinExistence type="predicted"/>
<dbReference type="AlphaFoldDB" id="A0A8E2LBI7"/>
<reference evidence="2 3" key="1">
    <citation type="submission" date="2017-01" db="EMBL/GenBank/DDBJ databases">
        <title>Draft genome sequence of Bacillus oleronius.</title>
        <authorList>
            <person name="Allam M."/>
        </authorList>
    </citation>
    <scope>NUCLEOTIDE SEQUENCE [LARGE SCALE GENOMIC DNA]</scope>
    <source>
        <strain evidence="2 3">DSM 9356</strain>
    </source>
</reference>
<evidence type="ECO:0000256" key="1">
    <source>
        <dbReference type="SAM" id="Phobius"/>
    </source>
</evidence>
<keyword evidence="1" id="KW-0472">Membrane</keyword>
<dbReference type="EMBL" id="MTLA01000398">
    <property type="protein sequence ID" value="OOP65980.1"/>
    <property type="molecule type" value="Genomic_DNA"/>
</dbReference>
<keyword evidence="3" id="KW-1185">Reference proteome</keyword>
<protein>
    <submittedName>
        <fullName evidence="2">Uncharacterized protein</fullName>
    </submittedName>
</protein>
<keyword evidence="1" id="KW-1133">Transmembrane helix</keyword>
<organism evidence="2 3">
    <name type="scientific">Heyndrickxia oleronia</name>
    <dbReference type="NCBI Taxonomy" id="38875"/>
    <lineage>
        <taxon>Bacteria</taxon>
        <taxon>Bacillati</taxon>
        <taxon>Bacillota</taxon>
        <taxon>Bacilli</taxon>
        <taxon>Bacillales</taxon>
        <taxon>Bacillaceae</taxon>
        <taxon>Heyndrickxia</taxon>
    </lineage>
</organism>
<feature type="transmembrane region" description="Helical" evidence="1">
    <location>
        <begin position="7"/>
        <end position="26"/>
    </location>
</feature>
<sequence length="108" mass="12221">MILIIKALKYIGVIAAILNILLWLILNFFNPYTNHSEFGLLIMTFLMLFLPACLAIFAFLLSKPFLLCISFLWSLPISLYLVLTPSIFEIAGVTCLLYLISYLLIGKS</sequence>